<dbReference type="Proteomes" id="UP000584867">
    <property type="component" value="Unassembled WGS sequence"/>
</dbReference>
<reference evidence="3 4" key="1">
    <citation type="submission" date="2020-08" db="EMBL/GenBank/DDBJ databases">
        <title>Genomic Encyclopedia of Type Strains, Phase IV (KMG-V): Genome sequencing to study the core and pangenomes of soil and plant-associated prokaryotes.</title>
        <authorList>
            <person name="Whitman W."/>
        </authorList>
    </citation>
    <scope>NUCLEOTIDE SEQUENCE [LARGE SCALE GENOMIC DNA]</scope>
    <source>
        <strain evidence="3 4">X5P3</strain>
    </source>
</reference>
<organism evidence="3 4">
    <name type="scientific">Granulicella mallensis</name>
    <dbReference type="NCBI Taxonomy" id="940614"/>
    <lineage>
        <taxon>Bacteria</taxon>
        <taxon>Pseudomonadati</taxon>
        <taxon>Acidobacteriota</taxon>
        <taxon>Terriglobia</taxon>
        <taxon>Terriglobales</taxon>
        <taxon>Acidobacteriaceae</taxon>
        <taxon>Granulicella</taxon>
    </lineage>
</organism>
<keyword evidence="2" id="KW-0812">Transmembrane</keyword>
<keyword evidence="2" id="KW-1133">Transmembrane helix</keyword>
<comment type="caution">
    <text evidence="3">The sequence shown here is derived from an EMBL/GenBank/DDBJ whole genome shotgun (WGS) entry which is preliminary data.</text>
</comment>
<name>A0A7W7ZTF6_9BACT</name>
<gene>
    <name evidence="3" type="ORF">HDF15_003323</name>
</gene>
<evidence type="ECO:0000256" key="1">
    <source>
        <dbReference type="SAM" id="MobiDB-lite"/>
    </source>
</evidence>
<sequence>MHTLDNHWIRLFAWFIKDGASRATFCLVVITAWYAYLTARMAKAMANQTRAIVQPILTIEIAVDSFFPTGRFEIKNVGTQPFIILDIRLECHIESVVTDDDFLMYERHILPPDESIAFRFDLRERYEAKGFRVYAEGGVVANVTVVVADLSEQTIQTYRNFTHWKTLRMDKGLPWRVRRKNWIAPWKQWYWRIRYKVKPPVLTIPETPKPNTQSSASVKEKSGPPDNDSTDAQ</sequence>
<feature type="region of interest" description="Disordered" evidence="1">
    <location>
        <begin position="202"/>
        <end position="233"/>
    </location>
</feature>
<evidence type="ECO:0000313" key="3">
    <source>
        <dbReference type="EMBL" id="MBB5064961.1"/>
    </source>
</evidence>
<proteinExistence type="predicted"/>
<feature type="transmembrane region" description="Helical" evidence="2">
    <location>
        <begin position="20"/>
        <end position="37"/>
    </location>
</feature>
<dbReference type="RefSeq" id="WP_184257284.1">
    <property type="nucleotide sequence ID" value="NZ_JACHIO010000013.1"/>
</dbReference>
<evidence type="ECO:0000256" key="2">
    <source>
        <dbReference type="SAM" id="Phobius"/>
    </source>
</evidence>
<keyword evidence="2" id="KW-0472">Membrane</keyword>
<dbReference type="EMBL" id="JACHIO010000013">
    <property type="protein sequence ID" value="MBB5064961.1"/>
    <property type="molecule type" value="Genomic_DNA"/>
</dbReference>
<accession>A0A7W7ZTF6</accession>
<protein>
    <submittedName>
        <fullName evidence="3">Uncharacterized protein</fullName>
    </submittedName>
</protein>
<dbReference type="AlphaFoldDB" id="A0A7W7ZTF6"/>
<evidence type="ECO:0000313" key="4">
    <source>
        <dbReference type="Proteomes" id="UP000584867"/>
    </source>
</evidence>